<evidence type="ECO:0000256" key="1">
    <source>
        <dbReference type="ARBA" id="ARBA00004442"/>
    </source>
</evidence>
<dbReference type="Gene3D" id="1.20.1600.10">
    <property type="entry name" value="Outer membrane efflux proteins (OEP)"/>
    <property type="match status" value="1"/>
</dbReference>
<comment type="similarity">
    <text evidence="2">Belongs to the outer membrane factor (OMF) (TC 1.B.17) family.</text>
</comment>
<keyword evidence="11" id="KW-1185">Reference proteome</keyword>
<name>A0A7D7RI12_9FLAO</name>
<evidence type="ECO:0000256" key="5">
    <source>
        <dbReference type="ARBA" id="ARBA00022692"/>
    </source>
</evidence>
<dbReference type="RefSeq" id="WP_181887212.1">
    <property type="nucleotide sequence ID" value="NZ_CP059472.1"/>
</dbReference>
<evidence type="ECO:0000313" key="9">
    <source>
        <dbReference type="EMBL" id="QMS97552.1"/>
    </source>
</evidence>
<reference evidence="9 10" key="1">
    <citation type="submission" date="2020-07" db="EMBL/GenBank/DDBJ databases">
        <title>Chryseobacterium sp.cx-624.</title>
        <authorList>
            <person name="Yang C."/>
        </authorList>
    </citation>
    <scope>NUCLEOTIDE SEQUENCE [LARGE SCALE GENOMIC DNA]</scope>
    <source>
        <strain evidence="10">cx-624</strain>
        <strain evidence="9">Cx-624</strain>
    </source>
</reference>
<dbReference type="GO" id="GO:0009279">
    <property type="term" value="C:cell outer membrane"/>
    <property type="evidence" value="ECO:0007669"/>
    <property type="project" value="UniProtKB-SubCell"/>
</dbReference>
<dbReference type="InterPro" id="IPR003423">
    <property type="entry name" value="OMP_efflux"/>
</dbReference>
<reference evidence="8" key="3">
    <citation type="submission" date="2020-07" db="EMBL/GenBank/DDBJ databases">
        <authorList>
            <person name="Yang C."/>
        </authorList>
    </citation>
    <scope>NUCLEOTIDE SEQUENCE</scope>
    <source>
        <strain evidence="8">Cx-624</strain>
    </source>
</reference>
<evidence type="ECO:0000256" key="2">
    <source>
        <dbReference type="ARBA" id="ARBA00007613"/>
    </source>
</evidence>
<evidence type="ECO:0000313" key="11">
    <source>
        <dbReference type="Proteomes" id="UP000539710"/>
    </source>
</evidence>
<evidence type="ECO:0000313" key="10">
    <source>
        <dbReference type="Proteomes" id="UP000515349"/>
    </source>
</evidence>
<keyword evidence="7" id="KW-0998">Cell outer membrane</keyword>
<gene>
    <name evidence="9" type="ORF">H1R16_07400</name>
    <name evidence="8" type="ORF">H2507_08040</name>
</gene>
<sequence>MKKLLFLALGCVFIGTNAQKKWTLQEAVEYAVQNNLQVISSQNNQRIQQNSLSIAKREYLPSVAGNVNNNFSFGQGRDFFGATQRNDNFTNSVNVGADILLFNHGRIEKNIRRTQYELEAAGYDVERVKNDISLQVAQQYLQIMLNKEVEKIALSSLQNATKLLDRAKITTEVGTTARTILAEAEAAVSRENQNLKNAEINTDRSLFALAQLLRLTDYKNFDVAEVDVEQQPQAPLHSASDIIETAFGNQPQIKAAESRIKAAQAQTEITETAFWPTISASAGIGSSYFNSLVKRYDQLGNLVKDRTFFEQYQDTFGQQVGLSANIPIFNKGITRLQVEQSRINEEVAQNALEIQRQEVLQNVQRSQFDAESSYESYLAALETEKSTALALDFTEKSYAAGRATIYDVNVARNNYANAQGSVAQAKYNYIFSLKLLNFYAGIPITL</sequence>
<protein>
    <submittedName>
        <fullName evidence="9">TolC family protein</fullName>
    </submittedName>
</protein>
<dbReference type="KEGG" id="cbau:H1R16_07400"/>
<dbReference type="Proteomes" id="UP000515349">
    <property type="component" value="Chromosome"/>
</dbReference>
<reference evidence="11" key="2">
    <citation type="submission" date="2020-07" db="EMBL/GenBank/DDBJ databases">
        <title>Flavobacterium sp. xlx-214.</title>
        <authorList>
            <person name="Yang C."/>
        </authorList>
    </citation>
    <scope>NUCLEOTIDE SEQUENCE [LARGE SCALE GENOMIC DNA]</scope>
    <source>
        <strain evidence="11">CX-624</strain>
    </source>
</reference>
<dbReference type="GO" id="GO:1990281">
    <property type="term" value="C:efflux pump complex"/>
    <property type="evidence" value="ECO:0007669"/>
    <property type="project" value="TreeGrafter"/>
</dbReference>
<comment type="subcellular location">
    <subcellularLocation>
        <location evidence="1">Cell outer membrane</location>
    </subcellularLocation>
</comment>
<proteinExistence type="inferred from homology"/>
<dbReference type="AlphaFoldDB" id="A0A7D7RI12"/>
<dbReference type="Proteomes" id="UP000539710">
    <property type="component" value="Unassembled WGS sequence"/>
</dbReference>
<dbReference type="PANTHER" id="PTHR30026:SF20">
    <property type="entry name" value="OUTER MEMBRANE PROTEIN TOLC"/>
    <property type="match status" value="1"/>
</dbReference>
<keyword evidence="4" id="KW-1134">Transmembrane beta strand</keyword>
<dbReference type="Pfam" id="PF02321">
    <property type="entry name" value="OEP"/>
    <property type="match status" value="2"/>
</dbReference>
<evidence type="ECO:0000256" key="4">
    <source>
        <dbReference type="ARBA" id="ARBA00022452"/>
    </source>
</evidence>
<evidence type="ECO:0000313" key="8">
    <source>
        <dbReference type="EMBL" id="MBA5247116.1"/>
    </source>
</evidence>
<dbReference type="InterPro" id="IPR051906">
    <property type="entry name" value="TolC-like"/>
</dbReference>
<evidence type="ECO:0000256" key="3">
    <source>
        <dbReference type="ARBA" id="ARBA00022448"/>
    </source>
</evidence>
<dbReference type="GO" id="GO:0015562">
    <property type="term" value="F:efflux transmembrane transporter activity"/>
    <property type="evidence" value="ECO:0007669"/>
    <property type="project" value="InterPro"/>
</dbReference>
<evidence type="ECO:0000256" key="7">
    <source>
        <dbReference type="ARBA" id="ARBA00023237"/>
    </source>
</evidence>
<evidence type="ECO:0000256" key="6">
    <source>
        <dbReference type="ARBA" id="ARBA00023136"/>
    </source>
</evidence>
<dbReference type="SUPFAM" id="SSF56954">
    <property type="entry name" value="Outer membrane efflux proteins (OEP)"/>
    <property type="match status" value="1"/>
</dbReference>
<keyword evidence="3" id="KW-0813">Transport</keyword>
<dbReference type="EMBL" id="JACEUX010000002">
    <property type="protein sequence ID" value="MBA5247116.1"/>
    <property type="molecule type" value="Genomic_DNA"/>
</dbReference>
<accession>A0A7D7RI12</accession>
<keyword evidence="6" id="KW-0472">Membrane</keyword>
<dbReference type="PANTHER" id="PTHR30026">
    <property type="entry name" value="OUTER MEMBRANE PROTEIN TOLC"/>
    <property type="match status" value="1"/>
</dbReference>
<organism evidence="9 10">
    <name type="scientific">Marnyiella aurantia</name>
    <dbReference type="NCBI Taxonomy" id="2758037"/>
    <lineage>
        <taxon>Bacteria</taxon>
        <taxon>Pseudomonadati</taxon>
        <taxon>Bacteroidota</taxon>
        <taxon>Flavobacteriia</taxon>
        <taxon>Flavobacteriales</taxon>
        <taxon>Weeksellaceae</taxon>
        <taxon>Marnyiella</taxon>
    </lineage>
</organism>
<dbReference type="EMBL" id="CP059472">
    <property type="protein sequence ID" value="QMS97552.1"/>
    <property type="molecule type" value="Genomic_DNA"/>
</dbReference>
<dbReference type="GO" id="GO:0015288">
    <property type="term" value="F:porin activity"/>
    <property type="evidence" value="ECO:0007669"/>
    <property type="project" value="TreeGrafter"/>
</dbReference>
<keyword evidence="5" id="KW-0812">Transmembrane</keyword>